<dbReference type="InterPro" id="IPR001347">
    <property type="entry name" value="SIS_dom"/>
</dbReference>
<dbReference type="InterPro" id="IPR009057">
    <property type="entry name" value="Homeodomain-like_sf"/>
</dbReference>
<evidence type="ECO:0000313" key="8">
    <source>
        <dbReference type="Proteomes" id="UP000541535"/>
    </source>
</evidence>
<dbReference type="PANTHER" id="PTHR30514:SF18">
    <property type="entry name" value="RPIR-FAMILY TRANSCRIPTIONAL REGULATOR"/>
    <property type="match status" value="1"/>
</dbReference>
<keyword evidence="3" id="KW-0324">Glycolysis</keyword>
<dbReference type="Pfam" id="PF01380">
    <property type="entry name" value="SIS"/>
    <property type="match status" value="1"/>
</dbReference>
<name>A0A7W5BCE6_9BURK</name>
<comment type="caution">
    <text evidence="7">The sequence shown here is derived from an EMBL/GenBank/DDBJ whole genome shotgun (WGS) entry which is preliminary data.</text>
</comment>
<reference evidence="7 8" key="1">
    <citation type="submission" date="2020-08" db="EMBL/GenBank/DDBJ databases">
        <title>Genomic Encyclopedia of Type Strains, Phase III (KMG-III): the genomes of soil and plant-associated and newly described type strains.</title>
        <authorList>
            <person name="Whitman W."/>
        </authorList>
    </citation>
    <scope>NUCLEOTIDE SEQUENCE [LARGE SCALE GENOMIC DNA]</scope>
    <source>
        <strain evidence="7 8">CECT 8897</strain>
    </source>
</reference>
<dbReference type="InterPro" id="IPR047640">
    <property type="entry name" value="RpiR-like"/>
</dbReference>
<keyword evidence="4" id="KW-0804">Transcription</keyword>
<dbReference type="GO" id="GO:0097367">
    <property type="term" value="F:carbohydrate derivative binding"/>
    <property type="evidence" value="ECO:0007669"/>
    <property type="project" value="InterPro"/>
</dbReference>
<feature type="domain" description="HTH rpiR-type" evidence="5">
    <location>
        <begin position="21"/>
        <end position="97"/>
    </location>
</feature>
<dbReference type="Gene3D" id="1.10.10.10">
    <property type="entry name" value="Winged helix-like DNA-binding domain superfamily/Winged helix DNA-binding domain"/>
    <property type="match status" value="1"/>
</dbReference>
<dbReference type="RefSeq" id="WP_183442355.1">
    <property type="nucleotide sequence ID" value="NZ_JACHXD010000010.1"/>
</dbReference>
<dbReference type="GO" id="GO:0003677">
    <property type="term" value="F:DNA binding"/>
    <property type="evidence" value="ECO:0007669"/>
    <property type="project" value="UniProtKB-KW"/>
</dbReference>
<dbReference type="SUPFAM" id="SSF53697">
    <property type="entry name" value="SIS domain"/>
    <property type="match status" value="1"/>
</dbReference>
<evidence type="ECO:0000259" key="5">
    <source>
        <dbReference type="PROSITE" id="PS51071"/>
    </source>
</evidence>
<gene>
    <name evidence="7" type="ORF">FHS03_003654</name>
</gene>
<dbReference type="EMBL" id="JACHXD010000010">
    <property type="protein sequence ID" value="MBB3120587.1"/>
    <property type="molecule type" value="Genomic_DNA"/>
</dbReference>
<organism evidence="7 8">
    <name type="scientific">Pseudoduganella violacea</name>
    <dbReference type="NCBI Taxonomy" id="1715466"/>
    <lineage>
        <taxon>Bacteria</taxon>
        <taxon>Pseudomonadati</taxon>
        <taxon>Pseudomonadota</taxon>
        <taxon>Betaproteobacteria</taxon>
        <taxon>Burkholderiales</taxon>
        <taxon>Oxalobacteraceae</taxon>
        <taxon>Telluria group</taxon>
        <taxon>Pseudoduganella</taxon>
    </lineage>
</organism>
<dbReference type="PANTHER" id="PTHR30514">
    <property type="entry name" value="GLUCOKINASE"/>
    <property type="match status" value="1"/>
</dbReference>
<dbReference type="Pfam" id="PF01418">
    <property type="entry name" value="HTH_6"/>
    <property type="match status" value="1"/>
</dbReference>
<dbReference type="PROSITE" id="PS51464">
    <property type="entry name" value="SIS"/>
    <property type="match status" value="1"/>
</dbReference>
<keyword evidence="8" id="KW-1185">Reference proteome</keyword>
<evidence type="ECO:0000259" key="6">
    <source>
        <dbReference type="PROSITE" id="PS51464"/>
    </source>
</evidence>
<sequence>MKPSIAAEASSPEVAFAHSALGRLLLRVLADDGSSHNKKTLANYLLRHQMRVTALGIEELADSCRVSTATVSRFARDIGFRNYAAMRGAVADTLQEVLQPVEKLRSSIEQRRRAAPVAESLEYALANITTTASNLAQPQIEAVVRKLTRARTVYVMGFGLSSHLAGAMVQHLQPFCAHVVEVVGIGGSEVAAGHLVNISEKDVVVAISFPRYTVDCCRLASFARDRKAAIVALTDSPASPLAALADHLLCAQSVHPVLPSSNSTALAVIEALAAALMVSNRGNVEKAAQLTEVIATYLYGKR</sequence>
<evidence type="ECO:0000313" key="7">
    <source>
        <dbReference type="EMBL" id="MBB3120587.1"/>
    </source>
</evidence>
<evidence type="ECO:0000256" key="2">
    <source>
        <dbReference type="ARBA" id="ARBA00023125"/>
    </source>
</evidence>
<evidence type="ECO:0000256" key="4">
    <source>
        <dbReference type="ARBA" id="ARBA00023163"/>
    </source>
</evidence>
<protein>
    <submittedName>
        <fullName evidence="7">DNA-binding MurR/RpiR family transcriptional regulator</fullName>
    </submittedName>
</protein>
<dbReference type="SUPFAM" id="SSF46689">
    <property type="entry name" value="Homeodomain-like"/>
    <property type="match status" value="1"/>
</dbReference>
<dbReference type="PROSITE" id="PS51071">
    <property type="entry name" value="HTH_RPIR"/>
    <property type="match status" value="1"/>
</dbReference>
<accession>A0A7W5BCE6</accession>
<dbReference type="InterPro" id="IPR046348">
    <property type="entry name" value="SIS_dom_sf"/>
</dbReference>
<dbReference type="InterPro" id="IPR035472">
    <property type="entry name" value="RpiR-like_SIS"/>
</dbReference>
<dbReference type="InterPro" id="IPR000281">
    <property type="entry name" value="HTH_RpiR"/>
</dbReference>
<keyword evidence="2 7" id="KW-0238">DNA-binding</keyword>
<dbReference type="GO" id="GO:0006096">
    <property type="term" value="P:glycolytic process"/>
    <property type="evidence" value="ECO:0007669"/>
    <property type="project" value="UniProtKB-KW"/>
</dbReference>
<dbReference type="AlphaFoldDB" id="A0A7W5BCE6"/>
<dbReference type="Proteomes" id="UP000541535">
    <property type="component" value="Unassembled WGS sequence"/>
</dbReference>
<feature type="domain" description="SIS" evidence="6">
    <location>
        <begin position="143"/>
        <end position="282"/>
    </location>
</feature>
<proteinExistence type="predicted"/>
<dbReference type="InterPro" id="IPR036388">
    <property type="entry name" value="WH-like_DNA-bd_sf"/>
</dbReference>
<evidence type="ECO:0000256" key="3">
    <source>
        <dbReference type="ARBA" id="ARBA00023152"/>
    </source>
</evidence>
<dbReference type="Gene3D" id="3.40.50.10490">
    <property type="entry name" value="Glucose-6-phosphate isomerase like protein, domain 1"/>
    <property type="match status" value="1"/>
</dbReference>
<dbReference type="GO" id="GO:0003700">
    <property type="term" value="F:DNA-binding transcription factor activity"/>
    <property type="evidence" value="ECO:0007669"/>
    <property type="project" value="InterPro"/>
</dbReference>
<dbReference type="CDD" id="cd05013">
    <property type="entry name" value="SIS_RpiR"/>
    <property type="match status" value="1"/>
</dbReference>
<evidence type="ECO:0000256" key="1">
    <source>
        <dbReference type="ARBA" id="ARBA00023015"/>
    </source>
</evidence>
<keyword evidence="1" id="KW-0805">Transcription regulation</keyword>